<dbReference type="Proteomes" id="UP001304813">
    <property type="component" value="Segment"/>
</dbReference>
<protein>
    <submittedName>
        <fullName evidence="1">Uncharacterized protein</fullName>
    </submittedName>
</protein>
<sequence length="124" mass="14148">MASTNLQQIIEDEVKRLSIEGNRKLIKKMIEDAYQNYKQVAFRLTGRQFSDAQKLYDKASALLESLESYHCGSVGGYDEGQKDQSFIGRLNWISQKLLGESSNFKPLEITVKLNDNLLVSEELK</sequence>
<keyword evidence="2" id="KW-1185">Reference proteome</keyword>
<name>A0AA86MDA2_9CAUD</name>
<accession>A0AA86MDA2</accession>
<evidence type="ECO:0000313" key="1">
    <source>
        <dbReference type="EMBL" id="BES79853.1"/>
    </source>
</evidence>
<evidence type="ECO:0000313" key="2">
    <source>
        <dbReference type="Proteomes" id="UP001304813"/>
    </source>
</evidence>
<proteinExistence type="predicted"/>
<dbReference type="EMBL" id="LC779065">
    <property type="protein sequence ID" value="BES79853.1"/>
    <property type="molecule type" value="Genomic_DNA"/>
</dbReference>
<reference evidence="1 2" key="1">
    <citation type="submission" date="2023-09" db="EMBL/GenBank/DDBJ databases">
        <title>Analysis of phage genome (vB_Yru_GN1) of the bacterium (Yersinia ruckeri).</title>
        <authorList>
            <person name="Ganjoor M.S."/>
            <person name="Bouzari M."/>
            <person name="Soleimani-Delfan A."/>
        </authorList>
    </citation>
    <scope>NUCLEOTIDE SEQUENCE [LARGE SCALE GENOMIC DNA]</scope>
    <source>
        <strain evidence="2">vB_Yru_GN1</strain>
    </source>
</reference>
<organism evidence="1 2">
    <name type="scientific">Yersinia phage vB_Yru_GN1</name>
    <dbReference type="NCBI Taxonomy" id="3074381"/>
    <lineage>
        <taxon>Viruses</taxon>
        <taxon>Duplodnaviria</taxon>
        <taxon>Heunggongvirae</taxon>
        <taxon>Uroviricota</taxon>
        <taxon>Caudoviricetes</taxon>
        <taxon>Caudoviricetes incertae sedis</taxon>
        <taxon>Sepahanvirus</taxon>
        <taxon>Sepahanvirus vB-Yru-GN1</taxon>
    </lineage>
</organism>